<dbReference type="RefSeq" id="WP_271472002.1">
    <property type="nucleotide sequence ID" value="NZ_JANEWF010000035.1"/>
</dbReference>
<comment type="caution">
    <text evidence="2">The sequence shown here is derived from an EMBL/GenBank/DDBJ whole genome shotgun (WGS) entry which is preliminary data.</text>
</comment>
<keyword evidence="1" id="KW-0812">Transmembrane</keyword>
<accession>A0ABT4YBD2</accession>
<feature type="transmembrane region" description="Helical" evidence="1">
    <location>
        <begin position="304"/>
        <end position="325"/>
    </location>
</feature>
<sequence>MATILDAFLVTFGLDSSGMEEGAEKGKGALEDLKSTALKVLGVVGGAFAMKEMIGSFAAGADAAMKLADALGEDMEMMQAMGRAAALEGGSVEAFNASIKGLNASLVQVATTGEGRAKKYLDELGISATDAQGKVKPASAVLMELADSFEGLSAQEAAGLGEKLTLDAGMINLLRKGREEVELAIQQQKELGVYTKEDALVAAEFNDQIDNMATALQMMVAPIVKLVLPALTKLAEMTMKAAMKMRDAFKAALPDIEQRLDKLSKFMEEHGEVIEYAFIAIAGIVTAIYIPAMYRAAAATIAATWPFLAIAAVIAAVSIAIGLLVEDFLVWKSNGKSAFGDVWAAVMAFYNNVKPILDALGELFGAVWDLLVATAIGAFSTIVRGWGMIFDLLKAPAEVFFTWIEKGIASILDKLGGIQGIVDFIGGAKDWAVDVTGRMLGKAPVEPRDAVSPSATAAGTNNQTSNTVDINSITVNTQATDATGIAKDLGKSIQSNGLGSLVLGADSGVRQ</sequence>
<evidence type="ECO:0000313" key="2">
    <source>
        <dbReference type="EMBL" id="MDA8485845.1"/>
    </source>
</evidence>
<organism evidence="2 3">
    <name type="scientific">Metapseudomonas resinovorans</name>
    <name type="common">Pseudomonas resinovorans</name>
    <dbReference type="NCBI Taxonomy" id="53412"/>
    <lineage>
        <taxon>Bacteria</taxon>
        <taxon>Pseudomonadati</taxon>
        <taxon>Pseudomonadota</taxon>
        <taxon>Gammaproteobacteria</taxon>
        <taxon>Pseudomonadales</taxon>
        <taxon>Pseudomonadaceae</taxon>
        <taxon>Metapseudomonas</taxon>
    </lineage>
</organism>
<keyword evidence="1" id="KW-0472">Membrane</keyword>
<keyword evidence="3" id="KW-1185">Reference proteome</keyword>
<feature type="transmembrane region" description="Helical" evidence="1">
    <location>
        <begin position="365"/>
        <end position="386"/>
    </location>
</feature>
<feature type="transmembrane region" description="Helical" evidence="1">
    <location>
        <begin position="273"/>
        <end position="292"/>
    </location>
</feature>
<evidence type="ECO:0000256" key="1">
    <source>
        <dbReference type="SAM" id="Phobius"/>
    </source>
</evidence>
<reference evidence="2 3" key="1">
    <citation type="submission" date="2022-07" db="EMBL/GenBank/DDBJ databases">
        <title>Genome Analysis of Selected Gammaproteobacteria from Nigerian Food snails.</title>
        <authorList>
            <person name="Okafor A.C."/>
        </authorList>
    </citation>
    <scope>NUCLEOTIDE SEQUENCE [LARGE SCALE GENOMIC DNA]</scope>
    <source>
        <strain evidence="2 3">Awg 2</strain>
    </source>
</reference>
<evidence type="ECO:0000313" key="3">
    <source>
        <dbReference type="Proteomes" id="UP001211689"/>
    </source>
</evidence>
<dbReference type="EMBL" id="JANEWF010000035">
    <property type="protein sequence ID" value="MDA8485845.1"/>
    <property type="molecule type" value="Genomic_DNA"/>
</dbReference>
<name>A0ABT4YBD2_METRE</name>
<protein>
    <submittedName>
        <fullName evidence="2">Phage tail tape measure protein</fullName>
    </submittedName>
</protein>
<dbReference type="Proteomes" id="UP001211689">
    <property type="component" value="Unassembled WGS sequence"/>
</dbReference>
<keyword evidence="1" id="KW-1133">Transmembrane helix</keyword>
<proteinExistence type="predicted"/>
<gene>
    <name evidence="2" type="ORF">NNO07_22490</name>
</gene>